<dbReference type="InterPro" id="IPR036388">
    <property type="entry name" value="WH-like_DNA-bd_sf"/>
</dbReference>
<dbReference type="Gene3D" id="1.20.120.530">
    <property type="entry name" value="GntR ligand-binding domain-like"/>
    <property type="match status" value="1"/>
</dbReference>
<dbReference type="SMART" id="SM00345">
    <property type="entry name" value="HTH_GNTR"/>
    <property type="match status" value="1"/>
</dbReference>
<dbReference type="SMART" id="SM00895">
    <property type="entry name" value="FCD"/>
    <property type="match status" value="1"/>
</dbReference>
<gene>
    <name evidence="5" type="ORF">KTH89_13250</name>
</gene>
<sequence>MKEIRRISVTDTVVERIQELIDSGEYEPGQKLPTESNLCETLKVSRTSVREAMRMLQALGYVDILPGKGAFVAEYQKIPNHSNWYDIENARFNDFMEVRMAIETLAVRLSVERATEKQVGELESINQSFLEAVKNHDGPQMIMLDELYHSKIIEFTDNNLLMNINKQLLASFRKYRGDSFMNTSVYANAVEPHTRILQCFQIRAPLQAVEEMKNHLNITAKDMEIIHTKSDGQEAP</sequence>
<dbReference type="SUPFAM" id="SSF48008">
    <property type="entry name" value="GntR ligand-binding domain-like"/>
    <property type="match status" value="1"/>
</dbReference>
<feature type="domain" description="HTH gntR-type" evidence="4">
    <location>
        <begin position="7"/>
        <end position="75"/>
    </location>
</feature>
<dbReference type="GO" id="GO:0003700">
    <property type="term" value="F:DNA-binding transcription factor activity"/>
    <property type="evidence" value="ECO:0007669"/>
    <property type="project" value="InterPro"/>
</dbReference>
<dbReference type="Pfam" id="PF07729">
    <property type="entry name" value="FCD"/>
    <property type="match status" value="1"/>
</dbReference>
<evidence type="ECO:0000313" key="6">
    <source>
        <dbReference type="Proteomes" id="UP000712157"/>
    </source>
</evidence>
<evidence type="ECO:0000256" key="1">
    <source>
        <dbReference type="ARBA" id="ARBA00023015"/>
    </source>
</evidence>
<dbReference type="RefSeq" id="WP_158345525.1">
    <property type="nucleotide sequence ID" value="NZ_JAHQCW010000021.1"/>
</dbReference>
<name>A0A949JYF2_9FIRM</name>
<dbReference type="EMBL" id="JAHQCW010000021">
    <property type="protein sequence ID" value="MBU9737510.1"/>
    <property type="molecule type" value="Genomic_DNA"/>
</dbReference>
<dbReference type="AlphaFoldDB" id="A0A949JYF2"/>
<evidence type="ECO:0000256" key="2">
    <source>
        <dbReference type="ARBA" id="ARBA00023125"/>
    </source>
</evidence>
<dbReference type="PANTHER" id="PTHR43537:SF5">
    <property type="entry name" value="UXU OPERON TRANSCRIPTIONAL REGULATOR"/>
    <property type="match status" value="1"/>
</dbReference>
<dbReference type="Proteomes" id="UP000712157">
    <property type="component" value="Unassembled WGS sequence"/>
</dbReference>
<protein>
    <submittedName>
        <fullName evidence="5">FadR family transcriptional regulator</fullName>
    </submittedName>
</protein>
<dbReference type="CDD" id="cd07377">
    <property type="entry name" value="WHTH_GntR"/>
    <property type="match status" value="1"/>
</dbReference>
<organism evidence="5 6">
    <name type="scientific">Diplocloster agilis</name>
    <dbReference type="NCBI Taxonomy" id="2850323"/>
    <lineage>
        <taxon>Bacteria</taxon>
        <taxon>Bacillati</taxon>
        <taxon>Bacillota</taxon>
        <taxon>Clostridia</taxon>
        <taxon>Lachnospirales</taxon>
        <taxon>Lachnospiraceae</taxon>
        <taxon>Diplocloster</taxon>
    </lineage>
</organism>
<accession>A0A949JYF2</accession>
<keyword evidence="6" id="KW-1185">Reference proteome</keyword>
<reference evidence="5" key="1">
    <citation type="submission" date="2021-06" db="EMBL/GenBank/DDBJ databases">
        <title>Description of novel taxa of the family Lachnospiraceae.</title>
        <authorList>
            <person name="Chaplin A.V."/>
            <person name="Sokolova S.R."/>
            <person name="Pikina A.P."/>
            <person name="Korzhanova M."/>
            <person name="Belova V."/>
            <person name="Korostin D."/>
            <person name="Efimov B.A."/>
        </authorList>
    </citation>
    <scope>NUCLEOTIDE SEQUENCE</scope>
    <source>
        <strain evidence="5">ASD5720</strain>
    </source>
</reference>
<dbReference type="SUPFAM" id="SSF46785">
    <property type="entry name" value="Winged helix' DNA-binding domain"/>
    <property type="match status" value="1"/>
</dbReference>
<evidence type="ECO:0000313" key="5">
    <source>
        <dbReference type="EMBL" id="MBU9737510.1"/>
    </source>
</evidence>
<dbReference type="PRINTS" id="PR00035">
    <property type="entry name" value="HTHGNTR"/>
</dbReference>
<keyword evidence="2" id="KW-0238">DNA-binding</keyword>
<proteinExistence type="predicted"/>
<dbReference type="InterPro" id="IPR008920">
    <property type="entry name" value="TF_FadR/GntR_C"/>
</dbReference>
<dbReference type="PROSITE" id="PS50949">
    <property type="entry name" value="HTH_GNTR"/>
    <property type="match status" value="1"/>
</dbReference>
<comment type="caution">
    <text evidence="5">The sequence shown here is derived from an EMBL/GenBank/DDBJ whole genome shotgun (WGS) entry which is preliminary data.</text>
</comment>
<dbReference type="InterPro" id="IPR000524">
    <property type="entry name" value="Tscrpt_reg_HTH_GntR"/>
</dbReference>
<evidence type="ECO:0000259" key="4">
    <source>
        <dbReference type="PROSITE" id="PS50949"/>
    </source>
</evidence>
<dbReference type="PANTHER" id="PTHR43537">
    <property type="entry name" value="TRANSCRIPTIONAL REGULATOR, GNTR FAMILY"/>
    <property type="match status" value="1"/>
</dbReference>
<dbReference type="GO" id="GO:0003677">
    <property type="term" value="F:DNA binding"/>
    <property type="evidence" value="ECO:0007669"/>
    <property type="project" value="UniProtKB-KW"/>
</dbReference>
<evidence type="ECO:0000256" key="3">
    <source>
        <dbReference type="ARBA" id="ARBA00023163"/>
    </source>
</evidence>
<dbReference type="InterPro" id="IPR011711">
    <property type="entry name" value="GntR_C"/>
</dbReference>
<keyword evidence="3" id="KW-0804">Transcription</keyword>
<dbReference type="InterPro" id="IPR036390">
    <property type="entry name" value="WH_DNA-bd_sf"/>
</dbReference>
<dbReference type="Gene3D" id="1.10.10.10">
    <property type="entry name" value="Winged helix-like DNA-binding domain superfamily/Winged helix DNA-binding domain"/>
    <property type="match status" value="1"/>
</dbReference>
<keyword evidence="1" id="KW-0805">Transcription regulation</keyword>
<dbReference type="Pfam" id="PF00392">
    <property type="entry name" value="GntR"/>
    <property type="match status" value="1"/>
</dbReference>